<keyword evidence="1" id="KW-0732">Signal</keyword>
<dbReference type="Proteomes" id="UP001160499">
    <property type="component" value="Unassembled WGS sequence"/>
</dbReference>
<accession>A0ABT6M0I8</accession>
<feature type="signal peptide" evidence="1">
    <location>
        <begin position="1"/>
        <end position="25"/>
    </location>
</feature>
<evidence type="ECO:0008006" key="4">
    <source>
        <dbReference type="Google" id="ProtNLM"/>
    </source>
</evidence>
<evidence type="ECO:0000313" key="2">
    <source>
        <dbReference type="EMBL" id="MDH6222081.1"/>
    </source>
</evidence>
<dbReference type="RefSeq" id="WP_280882741.1">
    <property type="nucleotide sequence ID" value="NZ_JARXVH010000029.1"/>
</dbReference>
<sequence>MSLSRKLNLALAASLLAVGATLGTAQVSEAKPATIACAYGHVCGVDNHGNRFDFSACGRNEPIGLSGPGEFFNNQTPGTYVYWLNADGSTYGADAAGQHGYIDWTPIWWVRAC</sequence>
<evidence type="ECO:0000313" key="3">
    <source>
        <dbReference type="Proteomes" id="UP001160499"/>
    </source>
</evidence>
<organism evidence="2 3">
    <name type="scientific">Streptomyces pseudovenezuelae</name>
    <dbReference type="NCBI Taxonomy" id="67350"/>
    <lineage>
        <taxon>Bacteria</taxon>
        <taxon>Bacillati</taxon>
        <taxon>Actinomycetota</taxon>
        <taxon>Actinomycetes</taxon>
        <taxon>Kitasatosporales</taxon>
        <taxon>Streptomycetaceae</taxon>
        <taxon>Streptomyces</taxon>
        <taxon>Streptomyces aurantiacus group</taxon>
    </lineage>
</organism>
<reference evidence="2 3" key="1">
    <citation type="submission" date="2023-04" db="EMBL/GenBank/DDBJ databases">
        <title>Forest soil microbial communities from Buena Vista Peninsula, Colon Province, Panama.</title>
        <authorList>
            <person name="Bouskill N."/>
        </authorList>
    </citation>
    <scope>NUCLEOTIDE SEQUENCE [LARGE SCALE GENOMIC DNA]</scope>
    <source>
        <strain evidence="2 3">GGS1</strain>
    </source>
</reference>
<protein>
    <recommendedName>
        <fullName evidence="4">Streptomyces killer toxin-like beta/gamma crystallin domain-containing protein</fullName>
    </recommendedName>
</protein>
<proteinExistence type="predicted"/>
<keyword evidence="3" id="KW-1185">Reference proteome</keyword>
<gene>
    <name evidence="2" type="ORF">M2283_009428</name>
</gene>
<comment type="caution">
    <text evidence="2">The sequence shown here is derived from an EMBL/GenBank/DDBJ whole genome shotgun (WGS) entry which is preliminary data.</text>
</comment>
<evidence type="ECO:0000256" key="1">
    <source>
        <dbReference type="SAM" id="SignalP"/>
    </source>
</evidence>
<feature type="chain" id="PRO_5047020247" description="Streptomyces killer toxin-like beta/gamma crystallin domain-containing protein" evidence="1">
    <location>
        <begin position="26"/>
        <end position="113"/>
    </location>
</feature>
<name>A0ABT6M0I8_9ACTN</name>
<dbReference type="EMBL" id="JARXVH010000029">
    <property type="protein sequence ID" value="MDH6222081.1"/>
    <property type="molecule type" value="Genomic_DNA"/>
</dbReference>